<evidence type="ECO:0000256" key="1">
    <source>
        <dbReference type="SAM" id="MobiDB-lite"/>
    </source>
</evidence>
<proteinExistence type="predicted"/>
<evidence type="ECO:0008006" key="4">
    <source>
        <dbReference type="Google" id="ProtNLM"/>
    </source>
</evidence>
<name>A0A212IVF7_9PROT</name>
<feature type="compositionally biased region" description="Low complexity" evidence="1">
    <location>
        <begin position="269"/>
        <end position="293"/>
    </location>
</feature>
<feature type="region of interest" description="Disordered" evidence="1">
    <location>
        <begin position="444"/>
        <end position="466"/>
    </location>
</feature>
<evidence type="ECO:0000256" key="2">
    <source>
        <dbReference type="SAM" id="Phobius"/>
    </source>
</evidence>
<feature type="compositionally biased region" description="Pro residues" evidence="1">
    <location>
        <begin position="331"/>
        <end position="344"/>
    </location>
</feature>
<dbReference type="InterPro" id="IPR047774">
    <property type="entry name" value="SrfA-like"/>
</dbReference>
<dbReference type="NCBIfam" id="NF040486">
    <property type="entry name" value="SrfA_fam"/>
    <property type="match status" value="1"/>
</dbReference>
<feature type="compositionally biased region" description="Polar residues" evidence="1">
    <location>
        <begin position="353"/>
        <end position="368"/>
    </location>
</feature>
<sequence length="466" mass="48388">MASESGPLLRSARLRDFNALGSVGRPVFASAPQIRATLRRQMGAEVAAMLAIPQIGESGESVDWYAPEGGLVVPWSAAAPEEREAMRIALQGAREKLAAHAETLGRQLDARPAATADDFEVYARLLPHVLRIPDENHIYSVDGKPVVTFWGFTAPGLPEADPIRDLMPAAVAAAPAGPPRVAPPVLDPVPASRPWWRWLLWLLLLLLALGLLLWLLRGCAPEVLPPALRPSEVVVPVEPDRPGGTVAVPGVEVPGVVVPGVTVPGATGVAPGAATTPEGAPAPGVTTPPDAAQPVPPEPEAQADRPPQPDAASPDAAQPPPPQPDAQSPQEVPPPQPGASPKPETPLTIPPEAQTSGSTDFLNGTWTSRGGVMDERTGLPVVVQYGFENGKGTVTITRPDGTVCKGGSAARMQGGKLVITGEDAVRCNDGSAYARTDVTCAPGADGRARCTAKPAQGPEYSVDMGR</sequence>
<dbReference type="AlphaFoldDB" id="A0A212IVF7"/>
<keyword evidence="2" id="KW-0472">Membrane</keyword>
<keyword evidence="2" id="KW-1133">Transmembrane helix</keyword>
<dbReference type="EMBL" id="FLUO01000001">
    <property type="protein sequence ID" value="SBV91186.1"/>
    <property type="molecule type" value="Genomic_DNA"/>
</dbReference>
<feature type="transmembrane region" description="Helical" evidence="2">
    <location>
        <begin position="198"/>
        <end position="216"/>
    </location>
</feature>
<protein>
    <recommendedName>
        <fullName evidence="4">Virulence factor</fullName>
    </recommendedName>
</protein>
<organism evidence="3">
    <name type="scientific">uncultured Alphaproteobacteria bacterium</name>
    <dbReference type="NCBI Taxonomy" id="91750"/>
    <lineage>
        <taxon>Bacteria</taxon>
        <taxon>Pseudomonadati</taxon>
        <taxon>Pseudomonadota</taxon>
        <taxon>Alphaproteobacteria</taxon>
        <taxon>environmental samples</taxon>
    </lineage>
</organism>
<reference evidence="3" key="1">
    <citation type="submission" date="2016-04" db="EMBL/GenBank/DDBJ databases">
        <authorList>
            <person name="Evans L.H."/>
            <person name="Alamgir A."/>
            <person name="Owens N."/>
            <person name="Weber N.D."/>
            <person name="Virtaneva K."/>
            <person name="Barbian K."/>
            <person name="Babar A."/>
            <person name="Rosenke K."/>
        </authorList>
    </citation>
    <scope>NUCLEOTIDE SEQUENCE</scope>
    <source>
        <strain evidence="3">86</strain>
    </source>
</reference>
<evidence type="ECO:0000313" key="3">
    <source>
        <dbReference type="EMBL" id="SBV91186.1"/>
    </source>
</evidence>
<accession>A0A212IVF7</accession>
<keyword evidence="2" id="KW-0812">Transmembrane</keyword>
<gene>
    <name evidence="3" type="ORF">KL86APRO_10093</name>
</gene>
<feature type="region of interest" description="Disordered" evidence="1">
    <location>
        <begin position="269"/>
        <end position="373"/>
    </location>
</feature>